<feature type="signal peptide" evidence="4">
    <location>
        <begin position="1"/>
        <end position="21"/>
    </location>
</feature>
<accession>A0AAV1LDU3</accession>
<keyword evidence="4" id="KW-0732">Signal</keyword>
<evidence type="ECO:0000256" key="1">
    <source>
        <dbReference type="ARBA" id="ARBA00005906"/>
    </source>
</evidence>
<dbReference type="GO" id="GO:0042600">
    <property type="term" value="C:egg chorion"/>
    <property type="evidence" value="ECO:0007669"/>
    <property type="project" value="InterPro"/>
</dbReference>
<sequence length="156" mass="15646">MASKTLFLFCAQIFLFKTISAYCNNPAWVSGFPVEGLGWTTPGYAYETAAPCTSPVSFLGAYDLAASPISYGGGFGILSASPVQPYGVSVISENAIDGILAVGGELPFLGTIGLEGVLLNNGAGAVSYGPVANGLGYAPGWPGSALGCGCGGNAVY</sequence>
<dbReference type="Pfam" id="PF01723">
    <property type="entry name" value="Chorion_1"/>
    <property type="match status" value="1"/>
</dbReference>
<dbReference type="AlphaFoldDB" id="A0AAV1LDU3"/>
<comment type="similarity">
    <text evidence="1 3">Belongs to the chorion protein family.</text>
</comment>
<evidence type="ECO:0000256" key="3">
    <source>
        <dbReference type="RuleBase" id="RU004378"/>
    </source>
</evidence>
<feature type="chain" id="PRO_5043897897" evidence="4">
    <location>
        <begin position="22"/>
        <end position="156"/>
    </location>
</feature>
<comment type="caution">
    <text evidence="5">The sequence shown here is derived from an EMBL/GenBank/DDBJ whole genome shotgun (WGS) entry which is preliminary data.</text>
</comment>
<protein>
    <submittedName>
        <fullName evidence="5">Uncharacterized protein</fullName>
    </submittedName>
</protein>
<keyword evidence="6" id="KW-1185">Reference proteome</keyword>
<evidence type="ECO:0000313" key="6">
    <source>
        <dbReference type="Proteomes" id="UP001314205"/>
    </source>
</evidence>
<dbReference type="GO" id="GO:0005213">
    <property type="term" value="F:structural constituent of egg chorion"/>
    <property type="evidence" value="ECO:0007669"/>
    <property type="project" value="InterPro"/>
</dbReference>
<proteinExistence type="inferred from homology"/>
<evidence type="ECO:0000313" key="5">
    <source>
        <dbReference type="EMBL" id="CAK1593175.1"/>
    </source>
</evidence>
<name>A0AAV1LDU3_9NEOP</name>
<dbReference type="EMBL" id="CAVLGL010000088">
    <property type="protein sequence ID" value="CAK1593175.1"/>
    <property type="molecule type" value="Genomic_DNA"/>
</dbReference>
<keyword evidence="2" id="KW-0677">Repeat</keyword>
<organism evidence="5 6">
    <name type="scientific">Parnassius mnemosyne</name>
    <name type="common">clouded apollo</name>
    <dbReference type="NCBI Taxonomy" id="213953"/>
    <lineage>
        <taxon>Eukaryota</taxon>
        <taxon>Metazoa</taxon>
        <taxon>Ecdysozoa</taxon>
        <taxon>Arthropoda</taxon>
        <taxon>Hexapoda</taxon>
        <taxon>Insecta</taxon>
        <taxon>Pterygota</taxon>
        <taxon>Neoptera</taxon>
        <taxon>Endopterygota</taxon>
        <taxon>Lepidoptera</taxon>
        <taxon>Glossata</taxon>
        <taxon>Ditrysia</taxon>
        <taxon>Papilionoidea</taxon>
        <taxon>Papilionidae</taxon>
        <taxon>Parnassiinae</taxon>
        <taxon>Parnassini</taxon>
        <taxon>Parnassius</taxon>
        <taxon>Driopa</taxon>
    </lineage>
</organism>
<dbReference type="InterPro" id="IPR002635">
    <property type="entry name" value="Chorion"/>
</dbReference>
<dbReference type="GO" id="GO:0007304">
    <property type="term" value="P:chorion-containing eggshell formation"/>
    <property type="evidence" value="ECO:0007669"/>
    <property type="project" value="InterPro"/>
</dbReference>
<evidence type="ECO:0000256" key="4">
    <source>
        <dbReference type="SAM" id="SignalP"/>
    </source>
</evidence>
<dbReference type="Proteomes" id="UP001314205">
    <property type="component" value="Unassembled WGS sequence"/>
</dbReference>
<gene>
    <name evidence="5" type="ORF">PARMNEM_LOCUS13001</name>
</gene>
<evidence type="ECO:0000256" key="2">
    <source>
        <dbReference type="ARBA" id="ARBA00022737"/>
    </source>
</evidence>
<reference evidence="5 6" key="1">
    <citation type="submission" date="2023-11" db="EMBL/GenBank/DDBJ databases">
        <authorList>
            <person name="Hedman E."/>
            <person name="Englund M."/>
            <person name="Stromberg M."/>
            <person name="Nyberg Akerstrom W."/>
            <person name="Nylinder S."/>
            <person name="Jareborg N."/>
            <person name="Kallberg Y."/>
            <person name="Kronander E."/>
        </authorList>
    </citation>
    <scope>NUCLEOTIDE SEQUENCE [LARGE SCALE GENOMIC DNA]</scope>
</reference>